<feature type="region of interest" description="Disordered" evidence="2">
    <location>
        <begin position="182"/>
        <end position="227"/>
    </location>
</feature>
<feature type="coiled-coil region" evidence="1">
    <location>
        <begin position="42"/>
        <end position="72"/>
    </location>
</feature>
<organism evidence="3 4">
    <name type="scientific">Neurospora intermedia</name>
    <dbReference type="NCBI Taxonomy" id="5142"/>
    <lineage>
        <taxon>Eukaryota</taxon>
        <taxon>Fungi</taxon>
        <taxon>Dikarya</taxon>
        <taxon>Ascomycota</taxon>
        <taxon>Pezizomycotina</taxon>
        <taxon>Sordariomycetes</taxon>
        <taxon>Sordariomycetidae</taxon>
        <taxon>Sordariales</taxon>
        <taxon>Sordariaceae</taxon>
        <taxon>Neurospora</taxon>
    </lineage>
</organism>
<evidence type="ECO:0000256" key="1">
    <source>
        <dbReference type="SAM" id="Coils"/>
    </source>
</evidence>
<sequence length="227" mass="25690">MSSTQCPVPLLETRPKTLKRNLARVTKDLKKRAEYEAKKVTCREVRGRTEKAEKLLREIEEERERQRQEQDNMPQTLVAAEIGMVNELDTLLRLSCEEIGRVRDHDIGSRLRGADWSARRGVTTMSITNPLRIDPPVAPAIFDVGLRPTTSRGTLLCATAPIDITSRHHHTLSTHHPLYERSSAAHPTSHPWRPAFRRQRGAVGRGRAKSGGRKPVNCSQGARFVRR</sequence>
<dbReference type="EMBL" id="JAVLET010000005">
    <property type="protein sequence ID" value="KAL0469312.1"/>
    <property type="molecule type" value="Genomic_DNA"/>
</dbReference>
<proteinExistence type="predicted"/>
<evidence type="ECO:0000313" key="3">
    <source>
        <dbReference type="EMBL" id="KAL0469312.1"/>
    </source>
</evidence>
<evidence type="ECO:0000313" key="4">
    <source>
        <dbReference type="Proteomes" id="UP001451303"/>
    </source>
</evidence>
<comment type="caution">
    <text evidence="3">The sequence shown here is derived from an EMBL/GenBank/DDBJ whole genome shotgun (WGS) entry which is preliminary data.</text>
</comment>
<reference evidence="3 4" key="1">
    <citation type="submission" date="2023-09" db="EMBL/GenBank/DDBJ databases">
        <title>Multi-omics analysis of a traditional fermented food reveals byproduct-associated fungal strains for waste-to-food upcycling.</title>
        <authorList>
            <consortium name="Lawrence Berkeley National Laboratory"/>
            <person name="Rekdal V.M."/>
            <person name="Villalobos-Escobedo J.M."/>
            <person name="Rodriguez-Valeron N."/>
            <person name="Garcia M.O."/>
            <person name="Vasquez D.P."/>
            <person name="Damayanti I."/>
            <person name="Sorensen P.M."/>
            <person name="Baidoo E.E."/>
            <person name="De Carvalho A.C."/>
            <person name="Riley R."/>
            <person name="Lipzen A."/>
            <person name="He G."/>
            <person name="Yan M."/>
            <person name="Haridas S."/>
            <person name="Daum C."/>
            <person name="Yoshinaga Y."/>
            <person name="Ng V."/>
            <person name="Grigoriev I.V."/>
            <person name="Munk R."/>
            <person name="Nuraida L."/>
            <person name="Wijaya C.H."/>
            <person name="Morales P.-C."/>
            <person name="Keasling J.D."/>
        </authorList>
    </citation>
    <scope>NUCLEOTIDE SEQUENCE [LARGE SCALE GENOMIC DNA]</scope>
    <source>
        <strain evidence="3 4">FGSC 2613</strain>
    </source>
</reference>
<accession>A0ABR3D9F3</accession>
<keyword evidence="1" id="KW-0175">Coiled coil</keyword>
<keyword evidence="4" id="KW-1185">Reference proteome</keyword>
<dbReference type="Proteomes" id="UP001451303">
    <property type="component" value="Unassembled WGS sequence"/>
</dbReference>
<gene>
    <name evidence="3" type="ORF">QR685DRAFT_572335</name>
</gene>
<feature type="compositionally biased region" description="Basic residues" evidence="2">
    <location>
        <begin position="195"/>
        <end position="212"/>
    </location>
</feature>
<name>A0ABR3D9F3_NEUIN</name>
<protein>
    <submittedName>
        <fullName evidence="3">Uncharacterized protein</fullName>
    </submittedName>
</protein>
<evidence type="ECO:0000256" key="2">
    <source>
        <dbReference type="SAM" id="MobiDB-lite"/>
    </source>
</evidence>